<dbReference type="Pfam" id="PF01328">
    <property type="entry name" value="Peroxidase_2"/>
    <property type="match status" value="1"/>
</dbReference>
<evidence type="ECO:0000256" key="2">
    <source>
        <dbReference type="ARBA" id="ARBA00022559"/>
    </source>
</evidence>
<accession>A0A423W9W2</accession>
<keyword evidence="4" id="KW-0479">Metal-binding</keyword>
<evidence type="ECO:0000256" key="6">
    <source>
        <dbReference type="ARBA" id="ARBA00023004"/>
    </source>
</evidence>
<keyword evidence="5" id="KW-0560">Oxidoreductase</keyword>
<dbReference type="AlphaFoldDB" id="A0A423W9W2"/>
<feature type="domain" description="Heme haloperoxidase family profile" evidence="8">
    <location>
        <begin position="28"/>
        <end position="268"/>
    </location>
</feature>
<evidence type="ECO:0000256" key="3">
    <source>
        <dbReference type="ARBA" id="ARBA00022617"/>
    </source>
</evidence>
<dbReference type="STRING" id="252740.A0A423W9W2"/>
<dbReference type="InterPro" id="IPR036851">
    <property type="entry name" value="Chloroperoxidase-like_sf"/>
</dbReference>
<evidence type="ECO:0000256" key="7">
    <source>
        <dbReference type="ARBA" id="ARBA00025795"/>
    </source>
</evidence>
<organism evidence="9 10">
    <name type="scientific">Cytospora chrysosperma</name>
    <name type="common">Cytospora canker fungus</name>
    <name type="synonym">Sphaeria chrysosperma</name>
    <dbReference type="NCBI Taxonomy" id="252740"/>
    <lineage>
        <taxon>Eukaryota</taxon>
        <taxon>Fungi</taxon>
        <taxon>Dikarya</taxon>
        <taxon>Ascomycota</taxon>
        <taxon>Pezizomycotina</taxon>
        <taxon>Sordariomycetes</taxon>
        <taxon>Sordariomycetidae</taxon>
        <taxon>Diaporthales</taxon>
        <taxon>Cytosporaceae</taxon>
        <taxon>Cytospora</taxon>
    </lineage>
</organism>
<keyword evidence="2" id="KW-0575">Peroxidase</keyword>
<dbReference type="EMBL" id="LJZO01000009">
    <property type="protein sequence ID" value="ROW00091.1"/>
    <property type="molecule type" value="Genomic_DNA"/>
</dbReference>
<evidence type="ECO:0000256" key="5">
    <source>
        <dbReference type="ARBA" id="ARBA00023002"/>
    </source>
</evidence>
<comment type="similarity">
    <text evidence="7">Belongs to the chloroperoxidase family.</text>
</comment>
<reference evidence="9 10" key="1">
    <citation type="submission" date="2015-09" db="EMBL/GenBank/DDBJ databases">
        <title>Host preference determinants of Valsa canker pathogens revealed by comparative genomics.</title>
        <authorList>
            <person name="Yin Z."/>
            <person name="Huang L."/>
        </authorList>
    </citation>
    <scope>NUCLEOTIDE SEQUENCE [LARGE SCALE GENOMIC DNA]</scope>
    <source>
        <strain evidence="9 10">YSFL</strain>
    </source>
</reference>
<dbReference type="GO" id="GO:0004601">
    <property type="term" value="F:peroxidase activity"/>
    <property type="evidence" value="ECO:0007669"/>
    <property type="project" value="UniProtKB-KW"/>
</dbReference>
<dbReference type="PANTHER" id="PTHR33577">
    <property type="entry name" value="STERIGMATOCYSTIN BIOSYNTHESIS PEROXIDASE STCC-RELATED"/>
    <property type="match status" value="1"/>
</dbReference>
<keyword evidence="10" id="KW-1185">Reference proteome</keyword>
<dbReference type="PROSITE" id="PS51405">
    <property type="entry name" value="HEME_HALOPEROXIDASE"/>
    <property type="match status" value="1"/>
</dbReference>
<keyword evidence="3" id="KW-0349">Heme</keyword>
<name>A0A423W9W2_CYTCH</name>
<dbReference type="GO" id="GO:0046872">
    <property type="term" value="F:metal ion binding"/>
    <property type="evidence" value="ECO:0007669"/>
    <property type="project" value="UniProtKB-KW"/>
</dbReference>
<keyword evidence="6" id="KW-0408">Iron</keyword>
<dbReference type="Proteomes" id="UP000284375">
    <property type="component" value="Unassembled WGS sequence"/>
</dbReference>
<evidence type="ECO:0000256" key="1">
    <source>
        <dbReference type="ARBA" id="ARBA00001970"/>
    </source>
</evidence>
<sequence>MQTTFVYMTLAAAAVSAHPYQISERTDKYANWAPAGPNDVRSPCPMMNTLANHGFFPHDGRNLTEENLVNGLANGLNFAPEFGKLMFSHAIQVNSEPNATAFTLEMLNTHNLLEHDASLSRLDAYFGNNHLFNETVFQTVTRYWGEEVVTPMQLAMSKLFRQIESKAFNPTYKFDAPTEGFSLGEVSAPIVAFGDLETMTVNRSFVDYFFRKSSHQPDKFWYELNMLTVMAFLKGNERLPTEIGWSQRDFVMTNEKIDEIAGLVDVAQTLITSDNSTSTKRRRQAMVDLHAGYFGSH</sequence>
<dbReference type="SUPFAM" id="SSF47571">
    <property type="entry name" value="Cloroperoxidase"/>
    <property type="match status" value="1"/>
</dbReference>
<evidence type="ECO:0000259" key="8">
    <source>
        <dbReference type="PROSITE" id="PS51405"/>
    </source>
</evidence>
<dbReference type="OrthoDB" id="407298at2759"/>
<gene>
    <name evidence="9" type="ORF">VSDG_03551</name>
</gene>
<dbReference type="PANTHER" id="PTHR33577:SF7">
    <property type="entry name" value="HEME HALOPEROXIDASE FAMILY PROFILE DOMAIN-CONTAINING PROTEIN"/>
    <property type="match status" value="1"/>
</dbReference>
<comment type="caution">
    <text evidence="9">The sequence shown here is derived from an EMBL/GenBank/DDBJ whole genome shotgun (WGS) entry which is preliminary data.</text>
</comment>
<evidence type="ECO:0000313" key="10">
    <source>
        <dbReference type="Proteomes" id="UP000284375"/>
    </source>
</evidence>
<proteinExistence type="inferred from homology"/>
<evidence type="ECO:0000313" key="9">
    <source>
        <dbReference type="EMBL" id="ROW00091.1"/>
    </source>
</evidence>
<evidence type="ECO:0000256" key="4">
    <source>
        <dbReference type="ARBA" id="ARBA00022723"/>
    </source>
</evidence>
<dbReference type="Gene3D" id="1.10.489.10">
    <property type="entry name" value="Chloroperoxidase-like"/>
    <property type="match status" value="1"/>
</dbReference>
<dbReference type="InterPro" id="IPR000028">
    <property type="entry name" value="Chloroperoxidase"/>
</dbReference>
<protein>
    <recommendedName>
        <fullName evidence="8">Heme haloperoxidase family profile domain-containing protein</fullName>
    </recommendedName>
</protein>
<comment type="cofactor">
    <cofactor evidence="1">
        <name>heme b</name>
        <dbReference type="ChEBI" id="CHEBI:60344"/>
    </cofactor>
</comment>